<keyword evidence="3" id="KW-1185">Reference proteome</keyword>
<dbReference type="Proteomes" id="UP000321353">
    <property type="component" value="Chromosome"/>
</dbReference>
<proteinExistence type="predicted"/>
<feature type="compositionally biased region" description="Basic and acidic residues" evidence="1">
    <location>
        <begin position="30"/>
        <end position="41"/>
    </location>
</feature>
<protein>
    <submittedName>
        <fullName evidence="2">Uncharacterized protein</fullName>
    </submittedName>
</protein>
<feature type="region of interest" description="Disordered" evidence="1">
    <location>
        <begin position="1"/>
        <end position="41"/>
    </location>
</feature>
<dbReference type="AlphaFoldDB" id="A0A5B9MJK0"/>
<dbReference type="KEGG" id="smam:Mal15_56200"/>
<reference evidence="2 3" key="1">
    <citation type="submission" date="2019-02" db="EMBL/GenBank/DDBJ databases">
        <title>Planctomycetal bacteria perform biofilm scaping via a novel small molecule.</title>
        <authorList>
            <person name="Jeske O."/>
            <person name="Boedeker C."/>
            <person name="Wiegand S."/>
            <person name="Breitling P."/>
            <person name="Kallscheuer N."/>
            <person name="Jogler M."/>
            <person name="Rohde M."/>
            <person name="Petersen J."/>
            <person name="Medema M.H."/>
            <person name="Surup F."/>
            <person name="Jogler C."/>
        </authorList>
    </citation>
    <scope>NUCLEOTIDE SEQUENCE [LARGE SCALE GENOMIC DNA]</scope>
    <source>
        <strain evidence="2 3">Mal15</strain>
    </source>
</reference>
<sequence>MQANGRWYGENHQWEKSLPQAGAIAGSRSENSKQHDSRRLA</sequence>
<evidence type="ECO:0000313" key="2">
    <source>
        <dbReference type="EMBL" id="QEG01543.1"/>
    </source>
</evidence>
<organism evidence="2 3">
    <name type="scientific">Stieleria maiorica</name>
    <dbReference type="NCBI Taxonomy" id="2795974"/>
    <lineage>
        <taxon>Bacteria</taxon>
        <taxon>Pseudomonadati</taxon>
        <taxon>Planctomycetota</taxon>
        <taxon>Planctomycetia</taxon>
        <taxon>Pirellulales</taxon>
        <taxon>Pirellulaceae</taxon>
        <taxon>Stieleria</taxon>
    </lineage>
</organism>
<evidence type="ECO:0000256" key="1">
    <source>
        <dbReference type="SAM" id="MobiDB-lite"/>
    </source>
</evidence>
<evidence type="ECO:0000313" key="3">
    <source>
        <dbReference type="Proteomes" id="UP000321353"/>
    </source>
</evidence>
<gene>
    <name evidence="2" type="ORF">Mal15_56200</name>
</gene>
<name>A0A5B9MJK0_9BACT</name>
<dbReference type="EMBL" id="CP036264">
    <property type="protein sequence ID" value="QEG01543.1"/>
    <property type="molecule type" value="Genomic_DNA"/>
</dbReference>
<accession>A0A5B9MJK0</accession>